<evidence type="ECO:0000256" key="5">
    <source>
        <dbReference type="ARBA" id="ARBA00022679"/>
    </source>
</evidence>
<evidence type="ECO:0000256" key="3">
    <source>
        <dbReference type="ARBA" id="ARBA00008919"/>
    </source>
</evidence>
<evidence type="ECO:0000256" key="7">
    <source>
        <dbReference type="ARBA" id="ARBA00022968"/>
    </source>
</evidence>
<reference evidence="16" key="1">
    <citation type="submission" date="2025-08" db="UniProtKB">
        <authorList>
            <consortium name="RefSeq"/>
        </authorList>
    </citation>
    <scope>IDENTIFICATION</scope>
</reference>
<dbReference type="FunFam" id="3.40.50.11660:FF:000001">
    <property type="entry name" value="alpha-(1,3)-fucosyltransferase 9"/>
    <property type="match status" value="1"/>
</dbReference>
<comment type="pathway">
    <text evidence="2">Protein modification; protein glycosylation.</text>
</comment>
<proteinExistence type="inferred from homology"/>
<dbReference type="GeneID" id="115827862"/>
<accession>A0A6J2WTQ7</accession>
<dbReference type="AlphaFoldDB" id="A0A6J2WTQ7"/>
<dbReference type="InterPro" id="IPR038577">
    <property type="entry name" value="GT10-like_C_sf"/>
</dbReference>
<dbReference type="PANTHER" id="PTHR11929">
    <property type="entry name" value="ALPHA- 1,3 -FUCOSYLTRANSFERASE"/>
    <property type="match status" value="1"/>
</dbReference>
<evidence type="ECO:0000259" key="13">
    <source>
        <dbReference type="Pfam" id="PF00852"/>
    </source>
</evidence>
<keyword evidence="4 12" id="KW-0328">Glycosyltransferase</keyword>
<keyword evidence="7" id="KW-0735">Signal-anchor</keyword>
<evidence type="ECO:0000256" key="6">
    <source>
        <dbReference type="ARBA" id="ARBA00022692"/>
    </source>
</evidence>
<dbReference type="GO" id="GO:0032580">
    <property type="term" value="C:Golgi cisterna membrane"/>
    <property type="evidence" value="ECO:0007669"/>
    <property type="project" value="UniProtKB-SubCell"/>
</dbReference>
<comment type="similarity">
    <text evidence="3 12">Belongs to the glycosyltransferase 10 family.</text>
</comment>
<keyword evidence="15" id="KW-1185">Reference proteome</keyword>
<keyword evidence="5 12" id="KW-0808">Transferase</keyword>
<evidence type="ECO:0000256" key="10">
    <source>
        <dbReference type="ARBA" id="ARBA00023180"/>
    </source>
</evidence>
<dbReference type="RefSeq" id="XP_030647626.1">
    <property type="nucleotide sequence ID" value="XM_030791766.1"/>
</dbReference>
<keyword evidence="10" id="KW-0325">Glycoprotein</keyword>
<comment type="subcellular location">
    <subcellularLocation>
        <location evidence="12">Golgi apparatus</location>
        <location evidence="12">Golgi stack membrane</location>
        <topology evidence="12">Single-pass type II membrane protein</topology>
    </subcellularLocation>
    <subcellularLocation>
        <location evidence="1">Membrane</location>
        <topology evidence="1">Single-pass membrane protein</topology>
    </subcellularLocation>
</comment>
<dbReference type="InParanoid" id="A0A6J2WTQ7"/>
<dbReference type="PANTHER" id="PTHR11929:SF12">
    <property type="entry name" value="ALPHA-(1,3)-FUCOSYLTRANSFERASE 7"/>
    <property type="match status" value="1"/>
</dbReference>
<dbReference type="SUPFAM" id="SSF53756">
    <property type="entry name" value="UDP-Glycosyltransferase/glycogen phosphorylase"/>
    <property type="match status" value="1"/>
</dbReference>
<feature type="domain" description="Fucosyltransferase C-terminal" evidence="13">
    <location>
        <begin position="166"/>
        <end position="340"/>
    </location>
</feature>
<evidence type="ECO:0000256" key="1">
    <source>
        <dbReference type="ARBA" id="ARBA00004167"/>
    </source>
</evidence>
<name>A0A6J2WTQ7_CHACN</name>
<evidence type="ECO:0000256" key="9">
    <source>
        <dbReference type="ARBA" id="ARBA00023136"/>
    </source>
</evidence>
<dbReference type="InterPro" id="IPR031481">
    <property type="entry name" value="Glyco_tran_10_N"/>
</dbReference>
<protein>
    <recommendedName>
        <fullName evidence="12">Fucosyltransferase</fullName>
        <ecNumber evidence="12">2.4.1.-</ecNumber>
    </recommendedName>
</protein>
<dbReference type="EC" id="2.4.1.-" evidence="12"/>
<dbReference type="GO" id="GO:0046920">
    <property type="term" value="F:alpha-(1-&gt;3)-fucosyltransferase activity"/>
    <property type="evidence" value="ECO:0007669"/>
    <property type="project" value="TreeGrafter"/>
</dbReference>
<evidence type="ECO:0000313" key="16">
    <source>
        <dbReference type="RefSeq" id="XP_030647626.1"/>
    </source>
</evidence>
<evidence type="ECO:0000256" key="4">
    <source>
        <dbReference type="ARBA" id="ARBA00022676"/>
    </source>
</evidence>
<dbReference type="InterPro" id="IPR055270">
    <property type="entry name" value="Glyco_tran_10_C"/>
</dbReference>
<evidence type="ECO:0000256" key="8">
    <source>
        <dbReference type="ARBA" id="ARBA00022989"/>
    </source>
</evidence>
<evidence type="ECO:0000259" key="14">
    <source>
        <dbReference type="Pfam" id="PF17039"/>
    </source>
</evidence>
<feature type="transmembrane region" description="Helical" evidence="12">
    <location>
        <begin position="7"/>
        <end position="26"/>
    </location>
</feature>
<keyword evidence="12" id="KW-0333">Golgi apparatus</keyword>
<dbReference type="Pfam" id="PF17039">
    <property type="entry name" value="Glyco_tran_10_N"/>
    <property type="match status" value="1"/>
</dbReference>
<comment type="catalytic activity">
    <reaction evidence="11">
        <text>an N-acetyl-alpha-neuraminyl-(2-&gt;3)-beta-D-galactosyl-(1-&gt;4)-N-acetyl-beta-D-glucosaminyl derivative + GDP-beta-L-fucose = an alpha-Neu5Ac-(2-&gt;3)-beta-D-Gal-(1-&gt;4)-[alpha-L-Fuc-(1-&gt;3)]-beta-D-GlcNAc derivative + GDP + H(+)</text>
        <dbReference type="Rhea" id="RHEA:56076"/>
        <dbReference type="ChEBI" id="CHEBI:15378"/>
        <dbReference type="ChEBI" id="CHEBI:57273"/>
        <dbReference type="ChEBI" id="CHEBI:58189"/>
        <dbReference type="ChEBI" id="CHEBI:136545"/>
        <dbReference type="ChEBI" id="CHEBI:139509"/>
    </reaction>
    <physiologicalReaction direction="left-to-right" evidence="11">
        <dbReference type="Rhea" id="RHEA:56077"/>
    </physiologicalReaction>
</comment>
<dbReference type="Pfam" id="PF00852">
    <property type="entry name" value="Glyco_transf_10"/>
    <property type="match status" value="1"/>
</dbReference>
<evidence type="ECO:0000256" key="12">
    <source>
        <dbReference type="RuleBase" id="RU003832"/>
    </source>
</evidence>
<dbReference type="OrthoDB" id="427096at2759"/>
<dbReference type="InterPro" id="IPR001503">
    <property type="entry name" value="Glyco_trans_10"/>
</dbReference>
<evidence type="ECO:0000256" key="11">
    <source>
        <dbReference type="ARBA" id="ARBA00036481"/>
    </source>
</evidence>
<dbReference type="Proteomes" id="UP000504632">
    <property type="component" value="Chromosome 14"/>
</dbReference>
<dbReference type="Gene3D" id="3.40.50.11660">
    <property type="entry name" value="Glycosyl transferase family 10, C-terminal domain"/>
    <property type="match status" value="1"/>
</dbReference>
<keyword evidence="8 12" id="KW-1133">Transmembrane helix</keyword>
<sequence length="343" mass="41152">MPCQRPSVIWFMFTTSLFYGIYTFFFKLHQLGDSRPHAVRRNLTILLWHWPFGVPYNLTGNVCLEKYNIPDCILVDNRSFFSRADIVVFHHHELWTGRSSLPLHLSRPPMQLWVWLSLEPPQNNRNLSVYNGIFNWTMSYRQDADIFTPYGKLVPRVSNVTYIIPNKKTYLACWVVSNYKPYYYRSKVYQQLKNFIHVEVYGRWIRRYVSEKNLLSTLAKCSFYLAFENSVFKDYITEKLWRNSFQAGTVPVVLGPPRENYEAFVPPESFIHVDDFRSIRELASFLEKLASNKTRYESYLSWHDNHDVKTYTDWRERLCNICTRYHQLPMHKVYHNLHHWGSR</sequence>
<keyword evidence="6 12" id="KW-0812">Transmembrane</keyword>
<keyword evidence="9 12" id="KW-0472">Membrane</keyword>
<evidence type="ECO:0000313" key="15">
    <source>
        <dbReference type="Proteomes" id="UP000504632"/>
    </source>
</evidence>
<feature type="domain" description="Fucosyltransferase N-terminal" evidence="14">
    <location>
        <begin position="41"/>
        <end position="151"/>
    </location>
</feature>
<evidence type="ECO:0000256" key="2">
    <source>
        <dbReference type="ARBA" id="ARBA00004922"/>
    </source>
</evidence>
<dbReference type="UniPathway" id="UPA00378"/>
<organism evidence="15 16">
    <name type="scientific">Chanos chanos</name>
    <name type="common">Milkfish</name>
    <name type="synonym">Mugil chanos</name>
    <dbReference type="NCBI Taxonomy" id="29144"/>
    <lineage>
        <taxon>Eukaryota</taxon>
        <taxon>Metazoa</taxon>
        <taxon>Chordata</taxon>
        <taxon>Craniata</taxon>
        <taxon>Vertebrata</taxon>
        <taxon>Euteleostomi</taxon>
        <taxon>Actinopterygii</taxon>
        <taxon>Neopterygii</taxon>
        <taxon>Teleostei</taxon>
        <taxon>Ostariophysi</taxon>
        <taxon>Gonorynchiformes</taxon>
        <taxon>Chanidae</taxon>
        <taxon>Chanos</taxon>
    </lineage>
</organism>
<gene>
    <name evidence="16" type="primary">LOC115827862</name>
</gene>